<keyword evidence="1" id="KW-0472">Membrane</keyword>
<keyword evidence="1" id="KW-1133">Transmembrane helix</keyword>
<feature type="transmembrane region" description="Helical" evidence="1">
    <location>
        <begin position="630"/>
        <end position="655"/>
    </location>
</feature>
<dbReference type="OrthoDB" id="445301at2759"/>
<evidence type="ECO:0000313" key="2">
    <source>
        <dbReference type="EMBL" id="KAG0478646.1"/>
    </source>
</evidence>
<proteinExistence type="predicted"/>
<feature type="transmembrane region" description="Helical" evidence="1">
    <location>
        <begin position="511"/>
        <end position="529"/>
    </location>
</feature>
<feature type="transmembrane region" description="Helical" evidence="1">
    <location>
        <begin position="459"/>
        <end position="481"/>
    </location>
</feature>
<dbReference type="Proteomes" id="UP000639772">
    <property type="component" value="Chromosome 6"/>
</dbReference>
<dbReference type="PANTHER" id="PTHR13304">
    <property type="entry name" value="GLYCOSYLPHOSPHATIDYLINOSITOL ANCHOR ATTACHMENT 1 PROTEIN"/>
    <property type="match status" value="1"/>
</dbReference>
<accession>A0A835V0J6</accession>
<dbReference type="PANTHER" id="PTHR13304:SF0">
    <property type="entry name" value="GLYCOSYLPHOSPHATIDYLINOSITOL ANCHOR ATTACHMENT 1 PROTEIN"/>
    <property type="match status" value="1"/>
</dbReference>
<feature type="transmembrane region" description="Helical" evidence="1">
    <location>
        <begin position="21"/>
        <end position="47"/>
    </location>
</feature>
<reference evidence="2 3" key="1">
    <citation type="journal article" date="2020" name="Nat. Food">
        <title>A phased Vanilla planifolia genome enables genetic improvement of flavour and production.</title>
        <authorList>
            <person name="Hasing T."/>
            <person name="Tang H."/>
            <person name="Brym M."/>
            <person name="Khazi F."/>
            <person name="Huang T."/>
            <person name="Chambers A.H."/>
        </authorList>
    </citation>
    <scope>NUCLEOTIDE SEQUENCE [LARGE SCALE GENOMIC DNA]</scope>
    <source>
        <tissue evidence="2">Leaf</tissue>
    </source>
</reference>
<dbReference type="GO" id="GO:0016255">
    <property type="term" value="P:attachment of GPI anchor to protein"/>
    <property type="evidence" value="ECO:0007669"/>
    <property type="project" value="TreeGrafter"/>
</dbReference>
<evidence type="ECO:0000256" key="1">
    <source>
        <dbReference type="SAM" id="Phobius"/>
    </source>
</evidence>
<dbReference type="AlphaFoldDB" id="A0A835V0J6"/>
<organism evidence="2 3">
    <name type="scientific">Vanilla planifolia</name>
    <name type="common">Vanilla</name>
    <dbReference type="NCBI Taxonomy" id="51239"/>
    <lineage>
        <taxon>Eukaryota</taxon>
        <taxon>Viridiplantae</taxon>
        <taxon>Streptophyta</taxon>
        <taxon>Embryophyta</taxon>
        <taxon>Tracheophyta</taxon>
        <taxon>Spermatophyta</taxon>
        <taxon>Magnoliopsida</taxon>
        <taxon>Liliopsida</taxon>
        <taxon>Asparagales</taxon>
        <taxon>Orchidaceae</taxon>
        <taxon>Vanilloideae</taxon>
        <taxon>Vanilleae</taxon>
        <taxon>Vanilla</taxon>
    </lineage>
</organism>
<name>A0A835V0J6_VANPL</name>
<comment type="caution">
    <text evidence="2">The sequence shown here is derived from an EMBL/GenBank/DDBJ whole genome shotgun (WGS) entry which is preliminary data.</text>
</comment>
<feature type="transmembrane region" description="Helical" evidence="1">
    <location>
        <begin position="675"/>
        <end position="697"/>
    </location>
</feature>
<dbReference type="Pfam" id="PF04114">
    <property type="entry name" value="Gaa1"/>
    <property type="match status" value="1"/>
</dbReference>
<sequence length="699" mass="77211">MASEKETKQGLAKKSRLIVRVGSFLVSHSALVSVICCIAGCVLLLLLPVLAKSTYVSENALMPGSATPMFSNQDALEANRLVKDIMRILEDGREMYIAQLIGKRMEDVGAEVYYHRFRSDNLHFNPLGFFSSACNMVLKNSSGCTSIGISSVGIIRAPRGDGKESIVLVTPYNPKNLKLHDAVSLGLAYSVFSLLSRVVWLAKDIVWLAADSRHGEYTSVASWLKEYHNPFFSGDPRSTGIDTCFVNKFHGEDRKFDGRTYDVFRRAGTMAAALVVKVIDKSERKERDRLDIYAEASNGQMPNLDLINIVHYLAVHRQGLDVKVGTFKYLQNSALLKHLGEMLSPLTKLAQSLNPGWKVGINSADFVEGTATLASSMYYQALGVPTRPHGAFRDFQIDAITMELSPRGRLTIENGASSFLLRGGRLIEGVIRSVNNLLEKFHQSFFLYFLTAPNKFVSVGIYMIPFALLVVPLPIVAAALFSTTESGSSATASSGVVAESHTWNWLSSANLVFNVHLCAVLVSLLPYLISQMPLMNSAISMLSWISFSLSTIFIFYLLMGSPNSYAKVYNWKVLKCVTIAAASIGLCLMSIINFSTAQVGAMLLVPLCLMVRPLKKPIQLSLFLRTSLQFANLVLAVLAFPPATLAISKGLLQGFRSVGFGDFWEWSEFLWTWNSATYLYVTLVHLPCWVLCMHILLHP</sequence>
<evidence type="ECO:0000313" key="3">
    <source>
        <dbReference type="Proteomes" id="UP000639772"/>
    </source>
</evidence>
<gene>
    <name evidence="2" type="ORF">HPP92_013365</name>
</gene>
<feature type="transmembrane region" description="Helical" evidence="1">
    <location>
        <begin position="541"/>
        <end position="559"/>
    </location>
</feature>
<dbReference type="EMBL" id="JADCNM010000006">
    <property type="protein sequence ID" value="KAG0478646.1"/>
    <property type="molecule type" value="Genomic_DNA"/>
</dbReference>
<dbReference type="GO" id="GO:0042765">
    <property type="term" value="C:GPI-anchor transamidase complex"/>
    <property type="evidence" value="ECO:0007669"/>
    <property type="project" value="InterPro"/>
</dbReference>
<feature type="transmembrane region" description="Helical" evidence="1">
    <location>
        <begin position="579"/>
        <end position="609"/>
    </location>
</feature>
<evidence type="ECO:0008006" key="4">
    <source>
        <dbReference type="Google" id="ProtNLM"/>
    </source>
</evidence>
<protein>
    <recommendedName>
        <fullName evidence="4">Glycosylphosphatidylinositol anchor attachment 1 protein</fullName>
    </recommendedName>
</protein>
<dbReference type="InterPro" id="IPR007246">
    <property type="entry name" value="Gaa1"/>
</dbReference>
<dbReference type="PIRSF" id="PIRSF036762">
    <property type="entry name" value="GAA1"/>
    <property type="match status" value="1"/>
</dbReference>
<keyword evidence="1" id="KW-0812">Transmembrane</keyword>